<evidence type="ECO:0000313" key="7">
    <source>
        <dbReference type="EMBL" id="ACV40111.1"/>
    </source>
</evidence>
<feature type="domain" description="O-antigen ligase-related" evidence="6">
    <location>
        <begin position="199"/>
        <end position="350"/>
    </location>
</feature>
<feature type="transmembrane region" description="Helical" evidence="5">
    <location>
        <begin position="94"/>
        <end position="110"/>
    </location>
</feature>
<feature type="transmembrane region" description="Helical" evidence="5">
    <location>
        <begin position="62"/>
        <end position="82"/>
    </location>
</feature>
<dbReference type="STRING" id="523794.Lebu_2260"/>
<dbReference type="PANTHER" id="PTHR37422">
    <property type="entry name" value="TEICHURONIC ACID BIOSYNTHESIS PROTEIN TUAE"/>
    <property type="match status" value="1"/>
</dbReference>
<evidence type="ECO:0000256" key="4">
    <source>
        <dbReference type="ARBA" id="ARBA00023136"/>
    </source>
</evidence>
<reference evidence="7 8" key="1">
    <citation type="journal article" date="2009" name="Stand. Genomic Sci.">
        <title>Complete genome sequence of Leptotrichia buccalis type strain (C-1013-b).</title>
        <authorList>
            <person name="Ivanova N."/>
            <person name="Gronow S."/>
            <person name="Lapidus A."/>
            <person name="Copeland A."/>
            <person name="Glavina Del Rio T."/>
            <person name="Nolan M."/>
            <person name="Lucas S."/>
            <person name="Chen F."/>
            <person name="Tice H."/>
            <person name="Cheng J.F."/>
            <person name="Saunders E."/>
            <person name="Bruce D."/>
            <person name="Goodwin L."/>
            <person name="Brettin T."/>
            <person name="Detter J.C."/>
            <person name="Han C."/>
            <person name="Pitluck S."/>
            <person name="Mikhailova N."/>
            <person name="Pati A."/>
            <person name="Mavrommatis K."/>
            <person name="Chen A."/>
            <person name="Palaniappan K."/>
            <person name="Land M."/>
            <person name="Hauser L."/>
            <person name="Chang Y.J."/>
            <person name="Jeffries C.D."/>
            <person name="Chain P."/>
            <person name="Rohde C."/>
            <person name="Goker M."/>
            <person name="Bristow J."/>
            <person name="Eisen J.A."/>
            <person name="Markowitz V."/>
            <person name="Hugenholtz P."/>
            <person name="Kyrpides N.C."/>
            <person name="Klenk H.P."/>
        </authorList>
    </citation>
    <scope>NUCLEOTIDE SEQUENCE [LARGE SCALE GENOMIC DNA]</scope>
    <source>
        <strain evidence="8">ATCC 14201 / DSM 1135 / JCM 12969 / NCTC 10249 / C-1013-b</strain>
    </source>
</reference>
<name>C7NDZ7_LEPBD</name>
<accession>C7NDZ7</accession>
<evidence type="ECO:0000256" key="1">
    <source>
        <dbReference type="ARBA" id="ARBA00004141"/>
    </source>
</evidence>
<gene>
    <name evidence="7" type="ordered locus">Lebu_2260</name>
</gene>
<dbReference type="GO" id="GO:0016020">
    <property type="term" value="C:membrane"/>
    <property type="evidence" value="ECO:0007669"/>
    <property type="project" value="UniProtKB-SubCell"/>
</dbReference>
<comment type="subcellular location">
    <subcellularLocation>
        <location evidence="1">Membrane</location>
        <topology evidence="1">Multi-pass membrane protein</topology>
    </subcellularLocation>
</comment>
<feature type="transmembrane region" description="Helical" evidence="5">
    <location>
        <begin position="32"/>
        <end position="50"/>
    </location>
</feature>
<keyword evidence="3 5" id="KW-1133">Transmembrane helix</keyword>
<dbReference type="eggNOG" id="COG3307">
    <property type="taxonomic scope" value="Bacteria"/>
</dbReference>
<evidence type="ECO:0000256" key="2">
    <source>
        <dbReference type="ARBA" id="ARBA00022692"/>
    </source>
</evidence>
<evidence type="ECO:0000256" key="3">
    <source>
        <dbReference type="ARBA" id="ARBA00022989"/>
    </source>
</evidence>
<evidence type="ECO:0000313" key="8">
    <source>
        <dbReference type="Proteomes" id="UP000001910"/>
    </source>
</evidence>
<protein>
    <submittedName>
        <fullName evidence="7">O-antigen polymerase</fullName>
    </submittedName>
</protein>
<proteinExistence type="predicted"/>
<dbReference type="Proteomes" id="UP000001910">
    <property type="component" value="Chromosome"/>
</dbReference>
<sequence length="435" mass="51289">MNEKINLVINKTGYIFCLLVGMSLFFSEKFENNVAIPLLMILFLISMLIKNNRKEILENINLDLEFSIELLLFVCVPFIIAYLDGGIKTRLDNYILRYLIFFPFMYFLGNKKRVFNFLKVFLFSGIIIMILATFNFIKTYNEWAHPVGLYYPRVTAILTVQDFANIMCIIFLFLLSFLLFYKNEDNKKNKIIKIFLFSIMMLTLFLVIVNRSKMVYICLIPTILYIVYKKKKRFIPIVFLICLGGYFVLPSSISNRLQYIVNYKKDPSSNLRVIFWETGLEAFKQKPLYGWKAEERKQFNLDYYKKTGVSDYVHKNFLDRLSEWKIYYVHTHNTYLQFLLDFGIIGTLFLVIFFVSVAFKAMKINFSKNMENSDSKLVALEIATKSSLAAWAIQGITDINLNNKYMVIVSMILIFLLNYLWKEKINLERGKTINE</sequence>
<organism evidence="7 8">
    <name type="scientific">Leptotrichia buccalis (strain ATCC 14201 / DSM 1135 / JCM 12969 / NCTC 10249 / C-1013-b)</name>
    <dbReference type="NCBI Taxonomy" id="523794"/>
    <lineage>
        <taxon>Bacteria</taxon>
        <taxon>Fusobacteriati</taxon>
        <taxon>Fusobacteriota</taxon>
        <taxon>Fusobacteriia</taxon>
        <taxon>Fusobacteriales</taxon>
        <taxon>Leptotrichiaceae</taxon>
        <taxon>Leptotrichia</taxon>
    </lineage>
</organism>
<feature type="transmembrane region" description="Helical" evidence="5">
    <location>
        <begin position="157"/>
        <end position="179"/>
    </location>
</feature>
<dbReference type="InterPro" id="IPR051533">
    <property type="entry name" value="WaaL-like"/>
</dbReference>
<feature type="transmembrane region" description="Helical" evidence="5">
    <location>
        <begin position="235"/>
        <end position="253"/>
    </location>
</feature>
<feature type="transmembrane region" description="Helical" evidence="5">
    <location>
        <begin position="335"/>
        <end position="357"/>
    </location>
</feature>
<dbReference type="KEGG" id="lba:Lebu_2260"/>
<dbReference type="InterPro" id="IPR007016">
    <property type="entry name" value="O-antigen_ligase-rel_domated"/>
</dbReference>
<feature type="transmembrane region" description="Helical" evidence="5">
    <location>
        <begin position="7"/>
        <end position="26"/>
    </location>
</feature>
<evidence type="ECO:0000256" key="5">
    <source>
        <dbReference type="SAM" id="Phobius"/>
    </source>
</evidence>
<dbReference type="EMBL" id="CP001685">
    <property type="protein sequence ID" value="ACV40111.1"/>
    <property type="molecule type" value="Genomic_DNA"/>
</dbReference>
<feature type="transmembrane region" description="Helical" evidence="5">
    <location>
        <begin position="191"/>
        <end position="208"/>
    </location>
</feature>
<feature type="transmembrane region" description="Helical" evidence="5">
    <location>
        <begin position="405"/>
        <end position="421"/>
    </location>
</feature>
<keyword evidence="4 5" id="KW-0472">Membrane</keyword>
<keyword evidence="2 5" id="KW-0812">Transmembrane</keyword>
<keyword evidence="8" id="KW-1185">Reference proteome</keyword>
<feature type="transmembrane region" description="Helical" evidence="5">
    <location>
        <begin position="117"/>
        <end position="137"/>
    </location>
</feature>
<dbReference type="AlphaFoldDB" id="C7NDZ7"/>
<feature type="transmembrane region" description="Helical" evidence="5">
    <location>
        <begin position="214"/>
        <end position="228"/>
    </location>
</feature>
<dbReference type="PANTHER" id="PTHR37422:SF13">
    <property type="entry name" value="LIPOPOLYSACCHARIDE BIOSYNTHESIS PROTEIN PA4999-RELATED"/>
    <property type="match status" value="1"/>
</dbReference>
<evidence type="ECO:0000259" key="6">
    <source>
        <dbReference type="Pfam" id="PF04932"/>
    </source>
</evidence>
<dbReference type="HOGENOM" id="CLU_660225_0_0_0"/>
<dbReference type="RefSeq" id="WP_015770444.1">
    <property type="nucleotide sequence ID" value="NC_013192.1"/>
</dbReference>
<dbReference type="Pfam" id="PF04932">
    <property type="entry name" value="Wzy_C"/>
    <property type="match status" value="1"/>
</dbReference>